<keyword evidence="2" id="KW-0808">Transferase</keyword>
<dbReference type="InterPro" id="IPR000182">
    <property type="entry name" value="GNAT_dom"/>
</dbReference>
<evidence type="ECO:0000313" key="3">
    <source>
        <dbReference type="Proteomes" id="UP000470082"/>
    </source>
</evidence>
<dbReference type="InterPro" id="IPR016181">
    <property type="entry name" value="Acyl_CoA_acyltransferase"/>
</dbReference>
<gene>
    <name evidence="2" type="ORF">FYJ50_04320</name>
</gene>
<comment type="caution">
    <text evidence="2">The sequence shown here is derived from an EMBL/GenBank/DDBJ whole genome shotgun (WGS) entry which is preliminary data.</text>
</comment>
<dbReference type="PROSITE" id="PS51186">
    <property type="entry name" value="GNAT"/>
    <property type="match status" value="1"/>
</dbReference>
<organism evidence="2 3">
    <name type="scientific">Floccifex porci</name>
    <dbReference type="NCBI Taxonomy" id="2606629"/>
    <lineage>
        <taxon>Bacteria</taxon>
        <taxon>Bacillati</taxon>
        <taxon>Bacillota</taxon>
        <taxon>Erysipelotrichia</taxon>
        <taxon>Erysipelotrichales</taxon>
        <taxon>Erysipelotrichaceae</taxon>
        <taxon>Floccifex</taxon>
    </lineage>
</organism>
<sequence length="189" mass="21997">MWRKNMSKVDFTIENIDAEMIIAKKTIQKEIPLPEGYEYVPFSNQYQDKISALYKELNININLDEKIQSQREIFKNHCLLVTLKNELVGFLCLLKDESQCLYLACTAVKEGHQHKGIGKAMISKCCMNFDRIKGKYPLYAKVNAQAYNEIKLLSKMEFTPFLGQTSTKSEEESVQDWERITKILKEKQV</sequence>
<dbReference type="GO" id="GO:0016747">
    <property type="term" value="F:acyltransferase activity, transferring groups other than amino-acyl groups"/>
    <property type="evidence" value="ECO:0007669"/>
    <property type="project" value="InterPro"/>
</dbReference>
<proteinExistence type="predicted"/>
<dbReference type="AlphaFoldDB" id="A0A7X2N2L9"/>
<evidence type="ECO:0000313" key="2">
    <source>
        <dbReference type="EMBL" id="MSS01334.1"/>
    </source>
</evidence>
<name>A0A7X2N2L9_9FIRM</name>
<dbReference type="SUPFAM" id="SSF55729">
    <property type="entry name" value="Acyl-CoA N-acyltransferases (Nat)"/>
    <property type="match status" value="1"/>
</dbReference>
<keyword evidence="3" id="KW-1185">Reference proteome</keyword>
<dbReference type="CDD" id="cd04301">
    <property type="entry name" value="NAT_SF"/>
    <property type="match status" value="1"/>
</dbReference>
<evidence type="ECO:0000259" key="1">
    <source>
        <dbReference type="PROSITE" id="PS51186"/>
    </source>
</evidence>
<dbReference type="Proteomes" id="UP000470082">
    <property type="component" value="Unassembled WGS sequence"/>
</dbReference>
<protein>
    <submittedName>
        <fullName evidence="2">GNAT family N-acetyltransferase</fullName>
    </submittedName>
</protein>
<feature type="domain" description="N-acetyltransferase" evidence="1">
    <location>
        <begin position="37"/>
        <end position="189"/>
    </location>
</feature>
<dbReference type="Pfam" id="PF00583">
    <property type="entry name" value="Acetyltransf_1"/>
    <property type="match status" value="1"/>
</dbReference>
<reference evidence="2 3" key="1">
    <citation type="submission" date="2019-08" db="EMBL/GenBank/DDBJ databases">
        <title>In-depth cultivation of the pig gut microbiome towards novel bacterial diversity and tailored functional studies.</title>
        <authorList>
            <person name="Wylensek D."/>
            <person name="Hitch T.C.A."/>
            <person name="Clavel T."/>
        </authorList>
    </citation>
    <scope>NUCLEOTIDE SEQUENCE [LARGE SCALE GENOMIC DNA]</scope>
    <source>
        <strain evidence="2 3">LKV-178-WT-2G</strain>
    </source>
</reference>
<accession>A0A7X2N2L9</accession>
<dbReference type="EMBL" id="VUMM01000005">
    <property type="protein sequence ID" value="MSS01334.1"/>
    <property type="molecule type" value="Genomic_DNA"/>
</dbReference>
<dbReference type="Gene3D" id="3.40.630.30">
    <property type="match status" value="1"/>
</dbReference>